<dbReference type="GO" id="GO:0005737">
    <property type="term" value="C:cytoplasm"/>
    <property type="evidence" value="ECO:0007669"/>
    <property type="project" value="UniProtKB-SubCell"/>
</dbReference>
<dbReference type="PANTHER" id="PTHR20982:SF3">
    <property type="entry name" value="MITOCHONDRIAL RIBOSOME RECYCLING FACTOR PSEUDO 1"/>
    <property type="match status" value="1"/>
</dbReference>
<dbReference type="AlphaFoldDB" id="A0A845DE28"/>
<dbReference type="Gene3D" id="1.10.132.20">
    <property type="entry name" value="Ribosome-recycling factor"/>
    <property type="match status" value="1"/>
</dbReference>
<dbReference type="SUPFAM" id="SSF55194">
    <property type="entry name" value="Ribosome recycling factor, RRF"/>
    <property type="match status" value="1"/>
</dbReference>
<dbReference type="InterPro" id="IPR023584">
    <property type="entry name" value="Ribosome_recyc_fac_dom"/>
</dbReference>
<keyword evidence="3" id="KW-0963">Cytoplasm</keyword>
<proteinExistence type="inferred from homology"/>
<protein>
    <recommendedName>
        <fullName evidence="3">Ribosome-recycling factor</fullName>
        <shortName evidence="3">RRF</shortName>
    </recommendedName>
    <alternativeName>
        <fullName evidence="3">Ribosome-releasing factor</fullName>
    </alternativeName>
</protein>
<dbReference type="Pfam" id="PF01765">
    <property type="entry name" value="RRF"/>
    <property type="match status" value="1"/>
</dbReference>
<comment type="caution">
    <text evidence="5">The sequence shown here is derived from an EMBL/GenBank/DDBJ whole genome shotgun (WGS) entry which is preliminary data.</text>
</comment>
<comment type="similarity">
    <text evidence="1 3">Belongs to the RRF family.</text>
</comment>
<dbReference type="Gene3D" id="3.30.1360.40">
    <property type="match status" value="1"/>
</dbReference>
<dbReference type="HAMAP" id="MF_00040">
    <property type="entry name" value="RRF"/>
    <property type="match status" value="1"/>
</dbReference>
<dbReference type="EMBL" id="VXOY01000013">
    <property type="protein sequence ID" value="MYE38211.1"/>
    <property type="molecule type" value="Genomic_DNA"/>
</dbReference>
<dbReference type="FunFam" id="3.30.1360.40:FF:000001">
    <property type="entry name" value="Ribosome-recycling factor"/>
    <property type="match status" value="1"/>
</dbReference>
<sequence>MTKTLQEKIQKTIEIFETTLRSVRAGRANSGLVEHLVVDAYGSQTPLSHIASIQVPQNDQIVIQAWDAALVPSIEKALRSSDLGVNPVVDGSLVRIVLPPLTHERRMEFVKMIRRHAEEARITIRNIREQATSEIEKEFHDNALSEDEKFQQRDSIQKDVDKANKTIQEMLKKKEDDIVND</sequence>
<comment type="function">
    <text evidence="3">Responsible for the release of ribosomes from messenger RNA at the termination of protein biosynthesis. May increase the efficiency of translation by recycling ribosomes from one round of translation to another.</text>
</comment>
<organism evidence="5 6">
    <name type="scientific">Candidatus Spechtbacteria bacterium SB0662_bin_43</name>
    <dbReference type="NCBI Taxonomy" id="2604897"/>
    <lineage>
        <taxon>Bacteria</taxon>
        <taxon>Candidatus Spechtiibacteriota</taxon>
    </lineage>
</organism>
<dbReference type="GO" id="GO:0043023">
    <property type="term" value="F:ribosomal large subunit binding"/>
    <property type="evidence" value="ECO:0007669"/>
    <property type="project" value="TreeGrafter"/>
</dbReference>
<accession>A0A845DE28</accession>
<dbReference type="GO" id="GO:0006415">
    <property type="term" value="P:translational termination"/>
    <property type="evidence" value="ECO:0007669"/>
    <property type="project" value="UniProtKB-UniRule"/>
</dbReference>
<evidence type="ECO:0000256" key="2">
    <source>
        <dbReference type="ARBA" id="ARBA00022917"/>
    </source>
</evidence>
<evidence type="ECO:0000313" key="5">
    <source>
        <dbReference type="EMBL" id="MYE38211.1"/>
    </source>
</evidence>
<dbReference type="Proteomes" id="UP000449092">
    <property type="component" value="Unassembled WGS sequence"/>
</dbReference>
<name>A0A845DE28_9BACT</name>
<dbReference type="InterPro" id="IPR002661">
    <property type="entry name" value="Ribosome_recyc_fac"/>
</dbReference>
<keyword evidence="2 3" id="KW-0648">Protein biosynthesis</keyword>
<gene>
    <name evidence="3" type="primary">frr</name>
    <name evidence="5" type="ORF">F4X82_01675</name>
</gene>
<dbReference type="InterPro" id="IPR036191">
    <property type="entry name" value="RRF_sf"/>
</dbReference>
<dbReference type="CDD" id="cd00520">
    <property type="entry name" value="RRF"/>
    <property type="match status" value="1"/>
</dbReference>
<evidence type="ECO:0000259" key="4">
    <source>
        <dbReference type="Pfam" id="PF01765"/>
    </source>
</evidence>
<evidence type="ECO:0000313" key="6">
    <source>
        <dbReference type="Proteomes" id="UP000449092"/>
    </source>
</evidence>
<feature type="domain" description="Ribosome recycling factor" evidence="4">
    <location>
        <begin position="17"/>
        <end position="178"/>
    </location>
</feature>
<dbReference type="PANTHER" id="PTHR20982">
    <property type="entry name" value="RIBOSOME RECYCLING FACTOR"/>
    <property type="match status" value="1"/>
</dbReference>
<comment type="subcellular location">
    <subcellularLocation>
        <location evidence="3">Cytoplasm</location>
    </subcellularLocation>
</comment>
<dbReference type="NCBIfam" id="TIGR00496">
    <property type="entry name" value="frr"/>
    <property type="match status" value="1"/>
</dbReference>
<reference evidence="5 6" key="1">
    <citation type="submission" date="2019-09" db="EMBL/GenBank/DDBJ databases">
        <title>Characterisation of the sponge microbiome using genome-centric metagenomics.</title>
        <authorList>
            <person name="Engelberts J.P."/>
            <person name="Robbins S.J."/>
            <person name="De Goeij J.M."/>
            <person name="Aranda M."/>
            <person name="Bell S.C."/>
            <person name="Webster N.S."/>
        </authorList>
    </citation>
    <scope>NUCLEOTIDE SEQUENCE [LARGE SCALE GENOMIC DNA]</scope>
    <source>
        <strain evidence="5">SB0662_bin_43</strain>
    </source>
</reference>
<evidence type="ECO:0000256" key="3">
    <source>
        <dbReference type="HAMAP-Rule" id="MF_00040"/>
    </source>
</evidence>
<evidence type="ECO:0000256" key="1">
    <source>
        <dbReference type="ARBA" id="ARBA00005912"/>
    </source>
</evidence>